<evidence type="ECO:0000256" key="8">
    <source>
        <dbReference type="SAM" id="Coils"/>
    </source>
</evidence>
<dbReference type="GO" id="GO:0006891">
    <property type="term" value="P:intra-Golgi vesicle-mediated transport"/>
    <property type="evidence" value="ECO:0007669"/>
    <property type="project" value="InterPro"/>
</dbReference>
<dbReference type="GO" id="GO:0017119">
    <property type="term" value="C:Golgi transport complex"/>
    <property type="evidence" value="ECO:0007669"/>
    <property type="project" value="InterPro"/>
</dbReference>
<dbReference type="Proteomes" id="UP000267096">
    <property type="component" value="Unassembled WGS sequence"/>
</dbReference>
<evidence type="ECO:0000256" key="1">
    <source>
        <dbReference type="ARBA" id="ARBA00004395"/>
    </source>
</evidence>
<dbReference type="GO" id="GO:0015031">
    <property type="term" value="P:protein transport"/>
    <property type="evidence" value="ECO:0007669"/>
    <property type="project" value="UniProtKB-KW"/>
</dbReference>
<evidence type="ECO:0000313" key="10">
    <source>
        <dbReference type="Proteomes" id="UP000267096"/>
    </source>
</evidence>
<comment type="subcellular location">
    <subcellularLocation>
        <location evidence="1">Golgi apparatus membrane</location>
        <topology evidence="1">Peripheral membrane protein</topology>
    </subcellularLocation>
</comment>
<keyword evidence="6" id="KW-0333">Golgi apparatus</keyword>
<gene>
    <name evidence="9" type="ORF">ASIM_LOCUS7363</name>
</gene>
<dbReference type="PANTHER" id="PTHR31658:SF0">
    <property type="entry name" value="CONSERVED OLIGOMERIC GOLGI COMPLEX SUBUNIT 1"/>
    <property type="match status" value="1"/>
</dbReference>
<sequence length="111" mass="12888">MDVERLMQDLSVDQLQNIYSNLTLEMEEKKEELRQMVGRRYRDVLDASSSVRRVTQIADQFSSNIHQIRSAASERTIDVIEHSPVISSSLVLRITTLIKLYHLGGEREDRK</sequence>
<keyword evidence="8" id="KW-0175">Coiled coil</keyword>
<keyword evidence="4" id="KW-0813">Transport</keyword>
<dbReference type="GO" id="GO:0000139">
    <property type="term" value="C:Golgi membrane"/>
    <property type="evidence" value="ECO:0007669"/>
    <property type="project" value="UniProtKB-SubCell"/>
</dbReference>
<proteinExistence type="inferred from homology"/>
<dbReference type="PANTHER" id="PTHR31658">
    <property type="entry name" value="CONSERVED OLIGOMERIC GOLGI COMPLEX SUBUNIT 1"/>
    <property type="match status" value="1"/>
</dbReference>
<evidence type="ECO:0000256" key="6">
    <source>
        <dbReference type="ARBA" id="ARBA00023034"/>
    </source>
</evidence>
<dbReference type="AlphaFoldDB" id="A0A0M3JIY2"/>
<evidence type="ECO:0000256" key="2">
    <source>
        <dbReference type="ARBA" id="ARBA00006653"/>
    </source>
</evidence>
<reference evidence="9 10" key="2">
    <citation type="submission" date="2018-11" db="EMBL/GenBank/DDBJ databases">
        <authorList>
            <consortium name="Pathogen Informatics"/>
        </authorList>
    </citation>
    <scope>NUCLEOTIDE SEQUENCE [LARGE SCALE GENOMIC DNA]</scope>
</reference>
<dbReference type="WBParaSite" id="ASIM_0000759801-mRNA-1">
    <property type="protein sequence ID" value="ASIM_0000759801-mRNA-1"/>
    <property type="gene ID" value="ASIM_0000759801"/>
</dbReference>
<comment type="similarity">
    <text evidence="2">Belongs to the COG1 family.</text>
</comment>
<dbReference type="InterPro" id="IPR033370">
    <property type="entry name" value="COG1"/>
</dbReference>
<evidence type="ECO:0000256" key="5">
    <source>
        <dbReference type="ARBA" id="ARBA00022927"/>
    </source>
</evidence>
<evidence type="ECO:0000313" key="11">
    <source>
        <dbReference type="WBParaSite" id="ASIM_0000759801-mRNA-1"/>
    </source>
</evidence>
<organism evidence="11">
    <name type="scientific">Anisakis simplex</name>
    <name type="common">Herring worm</name>
    <dbReference type="NCBI Taxonomy" id="6269"/>
    <lineage>
        <taxon>Eukaryota</taxon>
        <taxon>Metazoa</taxon>
        <taxon>Ecdysozoa</taxon>
        <taxon>Nematoda</taxon>
        <taxon>Chromadorea</taxon>
        <taxon>Rhabditida</taxon>
        <taxon>Spirurina</taxon>
        <taxon>Ascaridomorpha</taxon>
        <taxon>Ascaridoidea</taxon>
        <taxon>Anisakidae</taxon>
        <taxon>Anisakis</taxon>
        <taxon>Anisakis simplex complex</taxon>
    </lineage>
</organism>
<evidence type="ECO:0000256" key="3">
    <source>
        <dbReference type="ARBA" id="ARBA00020978"/>
    </source>
</evidence>
<accession>A0A0M3JIY2</accession>
<reference evidence="11" key="1">
    <citation type="submission" date="2017-02" db="UniProtKB">
        <authorList>
            <consortium name="WormBaseParasite"/>
        </authorList>
    </citation>
    <scope>IDENTIFICATION</scope>
</reference>
<dbReference type="Pfam" id="PF08700">
    <property type="entry name" value="VPS51_Exo84_N"/>
    <property type="match status" value="1"/>
</dbReference>
<feature type="coiled-coil region" evidence="8">
    <location>
        <begin position="12"/>
        <end position="39"/>
    </location>
</feature>
<dbReference type="EMBL" id="UYRR01017662">
    <property type="protein sequence ID" value="VDK29028.1"/>
    <property type="molecule type" value="Genomic_DNA"/>
</dbReference>
<evidence type="ECO:0000313" key="9">
    <source>
        <dbReference type="EMBL" id="VDK29028.1"/>
    </source>
</evidence>
<dbReference type="OrthoDB" id="46189at2759"/>
<keyword evidence="7" id="KW-0472">Membrane</keyword>
<evidence type="ECO:0000256" key="7">
    <source>
        <dbReference type="ARBA" id="ARBA00023136"/>
    </source>
</evidence>
<keyword evidence="10" id="KW-1185">Reference proteome</keyword>
<keyword evidence="5" id="KW-0653">Protein transport</keyword>
<evidence type="ECO:0000256" key="4">
    <source>
        <dbReference type="ARBA" id="ARBA00022448"/>
    </source>
</evidence>
<protein>
    <recommendedName>
        <fullName evidence="3">Conserved oligomeric Golgi complex subunit 1</fullName>
    </recommendedName>
</protein>
<name>A0A0M3JIY2_ANISI</name>